<evidence type="ECO:0000256" key="3">
    <source>
        <dbReference type="ARBA" id="ARBA00022475"/>
    </source>
</evidence>
<dbReference type="InterPro" id="IPR000515">
    <property type="entry name" value="MetI-like"/>
</dbReference>
<dbReference type="Proteomes" id="UP000679950">
    <property type="component" value="Unassembled WGS sequence"/>
</dbReference>
<comment type="similarity">
    <text evidence="7">Belongs to the binding-protein-dependent transport system permease family.</text>
</comment>
<keyword evidence="3" id="KW-1003">Cell membrane</keyword>
<feature type="transmembrane region" description="Helical" evidence="7">
    <location>
        <begin position="40"/>
        <end position="60"/>
    </location>
</feature>
<feature type="domain" description="ABC transmembrane type-1" evidence="8">
    <location>
        <begin position="100"/>
        <end position="291"/>
    </location>
</feature>
<dbReference type="PANTHER" id="PTHR43744">
    <property type="entry name" value="ABC TRANSPORTER PERMEASE PROTEIN MG189-RELATED-RELATED"/>
    <property type="match status" value="1"/>
</dbReference>
<feature type="transmembrane region" description="Helical" evidence="7">
    <location>
        <begin position="270"/>
        <end position="291"/>
    </location>
</feature>
<keyword evidence="10" id="KW-1185">Reference proteome</keyword>
<organism evidence="9 10">
    <name type="scientific">Lederbergia ruris</name>
    <dbReference type="NCBI Taxonomy" id="217495"/>
    <lineage>
        <taxon>Bacteria</taxon>
        <taxon>Bacillati</taxon>
        <taxon>Bacillota</taxon>
        <taxon>Bacilli</taxon>
        <taxon>Bacillales</taxon>
        <taxon>Bacillaceae</taxon>
        <taxon>Lederbergia</taxon>
    </lineage>
</organism>
<proteinExistence type="inferred from homology"/>
<evidence type="ECO:0000256" key="7">
    <source>
        <dbReference type="RuleBase" id="RU363032"/>
    </source>
</evidence>
<comment type="subcellular location">
    <subcellularLocation>
        <location evidence="1 7">Cell membrane</location>
        <topology evidence="1 7">Multi-pass membrane protein</topology>
    </subcellularLocation>
</comment>
<feature type="transmembrane region" description="Helical" evidence="7">
    <location>
        <begin position="171"/>
        <end position="190"/>
    </location>
</feature>
<dbReference type="RefSeq" id="WP_158321738.1">
    <property type="nucleotide sequence ID" value="NZ_BORB01000017.1"/>
</dbReference>
<keyword evidence="6 7" id="KW-0472">Membrane</keyword>
<keyword evidence="2 7" id="KW-0813">Transport</keyword>
<comment type="caution">
    <text evidence="9">The sequence shown here is derived from an EMBL/GenBank/DDBJ whole genome shotgun (WGS) entry which is preliminary data.</text>
</comment>
<dbReference type="PROSITE" id="PS50928">
    <property type="entry name" value="ABC_TM1"/>
    <property type="match status" value="1"/>
</dbReference>
<accession>A0ABQ4KKF4</accession>
<name>A0ABQ4KKF4_9BACI</name>
<dbReference type="SUPFAM" id="SSF161098">
    <property type="entry name" value="MetI-like"/>
    <property type="match status" value="1"/>
</dbReference>
<feature type="transmembrane region" description="Helical" evidence="7">
    <location>
        <begin position="211"/>
        <end position="234"/>
    </location>
</feature>
<evidence type="ECO:0000259" key="8">
    <source>
        <dbReference type="PROSITE" id="PS50928"/>
    </source>
</evidence>
<keyword evidence="4 7" id="KW-0812">Transmembrane</keyword>
<dbReference type="InterPro" id="IPR035906">
    <property type="entry name" value="MetI-like_sf"/>
</dbReference>
<keyword evidence="5 7" id="KW-1133">Transmembrane helix</keyword>
<evidence type="ECO:0000313" key="10">
    <source>
        <dbReference type="Proteomes" id="UP000679950"/>
    </source>
</evidence>
<feature type="transmembrane region" description="Helical" evidence="7">
    <location>
        <begin position="133"/>
        <end position="159"/>
    </location>
</feature>
<reference evidence="9 10" key="1">
    <citation type="submission" date="2021-03" db="EMBL/GenBank/DDBJ databases">
        <title>Antimicrobial resistance genes in bacteria isolated from Japanese honey, and their potential for conferring macrolide and lincosamide resistance in the American foulbrood pathogen Paenibacillus larvae.</title>
        <authorList>
            <person name="Okamoto M."/>
            <person name="Kumagai M."/>
            <person name="Kanamori H."/>
            <person name="Takamatsu D."/>
        </authorList>
    </citation>
    <scope>NUCLEOTIDE SEQUENCE [LARGE SCALE GENOMIC DNA]</scope>
    <source>
        <strain evidence="9 10">J8TS2</strain>
    </source>
</reference>
<dbReference type="Pfam" id="PF00528">
    <property type="entry name" value="BPD_transp_1"/>
    <property type="match status" value="1"/>
</dbReference>
<dbReference type="EMBL" id="BORB01000017">
    <property type="protein sequence ID" value="GIN57961.1"/>
    <property type="molecule type" value="Genomic_DNA"/>
</dbReference>
<dbReference type="Gene3D" id="1.10.3720.10">
    <property type="entry name" value="MetI-like"/>
    <property type="match status" value="1"/>
</dbReference>
<evidence type="ECO:0000256" key="6">
    <source>
        <dbReference type="ARBA" id="ARBA00023136"/>
    </source>
</evidence>
<evidence type="ECO:0000256" key="2">
    <source>
        <dbReference type="ARBA" id="ARBA00022448"/>
    </source>
</evidence>
<dbReference type="PANTHER" id="PTHR43744:SF12">
    <property type="entry name" value="ABC TRANSPORTER PERMEASE PROTEIN MG189-RELATED"/>
    <property type="match status" value="1"/>
</dbReference>
<evidence type="ECO:0000256" key="4">
    <source>
        <dbReference type="ARBA" id="ARBA00022692"/>
    </source>
</evidence>
<protein>
    <submittedName>
        <fullName evidence="9">Sugar ABC transporter permease</fullName>
    </submittedName>
</protein>
<gene>
    <name evidence="9" type="ORF">J8TS2_22800</name>
</gene>
<evidence type="ECO:0000313" key="9">
    <source>
        <dbReference type="EMBL" id="GIN57961.1"/>
    </source>
</evidence>
<feature type="transmembrane region" description="Helical" evidence="7">
    <location>
        <begin position="104"/>
        <end position="126"/>
    </location>
</feature>
<evidence type="ECO:0000256" key="1">
    <source>
        <dbReference type="ARBA" id="ARBA00004651"/>
    </source>
</evidence>
<sequence length="306" mass="34695">MTQRNYLPEESYSKTNKTKVTRRKHRSFAPGELSFAGKCIVYLLIFIGLFLFMFPLFWMVTTSLKTQGAVFKIPPQWFPSPIQWENYLEVFADHPFGKYVWNTVWYTAVSVFATVFTSSLVAFGFARLRARGSLVLFAIVLSTMMLPAQVTMIPQYLIFNKLGWIDSYLPLIIPAFGGSAFLIFLLRQFYTGIPRELDDAVKIDGGGYMILFFRIILPLSVPAMATAAIMEFMFRWNDLMGPLIYLNDSELYPLSLGLANFTATYAQTPWNLLMAGSVIAVLPPLLLFFFAQKYFIQGIVISGGKG</sequence>
<evidence type="ECO:0000256" key="5">
    <source>
        <dbReference type="ARBA" id="ARBA00022989"/>
    </source>
</evidence>
<dbReference type="CDD" id="cd06261">
    <property type="entry name" value="TM_PBP2"/>
    <property type="match status" value="1"/>
</dbReference>